<proteinExistence type="predicted"/>
<dbReference type="EMBL" id="SNRW01023884">
    <property type="protein sequence ID" value="KAA6362664.1"/>
    <property type="molecule type" value="Genomic_DNA"/>
</dbReference>
<dbReference type="Proteomes" id="UP000324800">
    <property type="component" value="Unassembled WGS sequence"/>
</dbReference>
<evidence type="ECO:0000313" key="2">
    <source>
        <dbReference type="Proteomes" id="UP000324800"/>
    </source>
</evidence>
<name>A0A5J4TWJ0_9EUKA</name>
<comment type="caution">
    <text evidence="1">The sequence shown here is derived from an EMBL/GenBank/DDBJ whole genome shotgun (WGS) entry which is preliminary data.</text>
</comment>
<gene>
    <name evidence="1" type="ORF">EZS28_041809</name>
</gene>
<reference evidence="1 2" key="1">
    <citation type="submission" date="2019-03" db="EMBL/GenBank/DDBJ databases">
        <title>Single cell metagenomics reveals metabolic interactions within the superorganism composed of flagellate Streblomastix strix and complex community of Bacteroidetes bacteria on its surface.</title>
        <authorList>
            <person name="Treitli S.C."/>
            <person name="Kolisko M."/>
            <person name="Husnik F."/>
            <person name="Keeling P."/>
            <person name="Hampl V."/>
        </authorList>
    </citation>
    <scope>NUCLEOTIDE SEQUENCE [LARGE SCALE GENOMIC DNA]</scope>
    <source>
        <strain evidence="1">ST1C</strain>
    </source>
</reference>
<feature type="non-terminal residue" evidence="1">
    <location>
        <position position="8"/>
    </location>
</feature>
<protein>
    <submittedName>
        <fullName evidence="1">Uncharacterized protein</fullName>
    </submittedName>
</protein>
<evidence type="ECO:0000313" key="1">
    <source>
        <dbReference type="EMBL" id="KAA6362664.1"/>
    </source>
</evidence>
<sequence length="8" mass="906">MSAMNPQK</sequence>
<organism evidence="1 2">
    <name type="scientific">Streblomastix strix</name>
    <dbReference type="NCBI Taxonomy" id="222440"/>
    <lineage>
        <taxon>Eukaryota</taxon>
        <taxon>Metamonada</taxon>
        <taxon>Preaxostyla</taxon>
        <taxon>Oxymonadida</taxon>
        <taxon>Streblomastigidae</taxon>
        <taxon>Streblomastix</taxon>
    </lineage>
</organism>
<accession>A0A5J4TWJ0</accession>